<comment type="caution">
    <text evidence="1">The sequence shown here is derived from an EMBL/GenBank/DDBJ whole genome shotgun (WGS) entry which is preliminary data.</text>
</comment>
<dbReference type="Proteomes" id="UP001642484">
    <property type="component" value="Unassembled WGS sequence"/>
</dbReference>
<dbReference type="PANTHER" id="PTHR36838">
    <property type="entry name" value="AUXIN EFFLUX CARRIER FAMILY PROTEIN"/>
    <property type="match status" value="1"/>
</dbReference>
<organism evidence="1 2">
    <name type="scientific">Durusdinium trenchii</name>
    <dbReference type="NCBI Taxonomy" id="1381693"/>
    <lineage>
        <taxon>Eukaryota</taxon>
        <taxon>Sar</taxon>
        <taxon>Alveolata</taxon>
        <taxon>Dinophyceae</taxon>
        <taxon>Suessiales</taxon>
        <taxon>Symbiodiniaceae</taxon>
        <taxon>Durusdinium</taxon>
    </lineage>
</organism>
<dbReference type="EMBL" id="CAXAMN010000337">
    <property type="protein sequence ID" value="CAK8987989.1"/>
    <property type="molecule type" value="Genomic_DNA"/>
</dbReference>
<reference evidence="1 2" key="1">
    <citation type="submission" date="2024-02" db="EMBL/GenBank/DDBJ databases">
        <authorList>
            <person name="Chen Y."/>
            <person name="Shah S."/>
            <person name="Dougan E. K."/>
            <person name="Thang M."/>
            <person name="Chan C."/>
        </authorList>
    </citation>
    <scope>NUCLEOTIDE SEQUENCE [LARGE SCALE GENOMIC DNA]</scope>
</reference>
<evidence type="ECO:0000313" key="1">
    <source>
        <dbReference type="EMBL" id="CAK8987989.1"/>
    </source>
</evidence>
<dbReference type="PANTHER" id="PTHR36838:SF3">
    <property type="entry name" value="TRANSPORTER AUXIN EFFLUX CARRIER EC FAMILY"/>
    <property type="match status" value="1"/>
</dbReference>
<evidence type="ECO:0000313" key="2">
    <source>
        <dbReference type="Proteomes" id="UP001642484"/>
    </source>
</evidence>
<sequence>MSSLLAKIATPVLQLGSALGVGFVAFRCEWVTEKQGLAFLTGRIGLPLLAFKAVATADLDDVEFLAVLSCFIGKAFVYLLACAVTWVACHKKPRSDALVSMAIFSFHVTAANDFVFGIPIMQAFYPKDGMTNLVANVVVQNVIFQVCSLSMLGVGTAQAAAQLADGSAATLQGTSATGSGQASRIVKQLAQDPLLCAIVLAVLYSFLATVCAPHLDGAERLPWIVGEMIDFFTRPFSVTALLLTGANLATALGQKSQQSDLGSMYFVSIPICLVVAKNFLCPYVSLAASELLLPGSSNNRWHSFAFLYGLIPTSSAPMLVAMRVGKHIEVVAAAVSVGILVAFPMLIAAAVLLGTDTVDEGLVDKQLRISDLVALCLSLGCLLVCIPCFRLQERDSEWRKFPNRMLVWYVGACIFHSICGLLLDSWFPTCSAIGEFVSNYCEVQRYVLVCLMLHWLRRFESGLRADKTLWIALIAPLPICIWAPQPLTKKNCILDGGEANKFDVIVGLVFLVLLASLTLAGLCRKGEAETLTASRSTETPEQPSFVSFHLGSANNLVEFEPDSPTCYQHLGTSRIEQSPARQSRQSRLSSEPRSPLSLPLESRNLEMRELPTAALQDQFLQRGDSQRRGLANLKFAILVIAAKCTIVLAISTIIRSILSLQSFHTETESALVFGLMVQLLLENTEGCFILLLVLSFFDTYWSRLARELRHRHRRARSRAPSLEPT</sequence>
<accession>A0ABP0HCR4</accession>
<proteinExistence type="predicted"/>
<gene>
    <name evidence="1" type="ORF">CCMP2556_LOCUS1087</name>
</gene>
<name>A0ABP0HCR4_9DINO</name>
<protein>
    <submittedName>
        <fullName evidence="1">Uncharacterized protein</fullName>
    </submittedName>
</protein>
<keyword evidence="2" id="KW-1185">Reference proteome</keyword>